<comment type="caution">
    <text evidence="7">The sequence shown here is derived from an EMBL/GenBank/DDBJ whole genome shotgun (WGS) entry which is preliminary data.</text>
</comment>
<gene>
    <name evidence="7" type="ORF">Moror_13111</name>
</gene>
<feature type="compositionally biased region" description="Basic residues" evidence="5">
    <location>
        <begin position="406"/>
        <end position="419"/>
    </location>
</feature>
<dbReference type="GO" id="GO:0006303">
    <property type="term" value="P:double-strand break repair via nonhomologous end joining"/>
    <property type="evidence" value="ECO:0007669"/>
    <property type="project" value="UniProtKB-ARBA"/>
</dbReference>
<evidence type="ECO:0000256" key="4">
    <source>
        <dbReference type="ARBA" id="ARBA00023242"/>
    </source>
</evidence>
<evidence type="ECO:0000256" key="1">
    <source>
        <dbReference type="ARBA" id="ARBA00004123"/>
    </source>
</evidence>
<keyword evidence="3" id="KW-0234">DNA repair</keyword>
<dbReference type="Pfam" id="PF09302">
    <property type="entry name" value="XLF"/>
    <property type="match status" value="1"/>
</dbReference>
<evidence type="ECO:0000313" key="7">
    <source>
        <dbReference type="EMBL" id="ESK89030.1"/>
    </source>
</evidence>
<dbReference type="HOGENOM" id="CLU_669329_0_0_1"/>
<keyword evidence="8" id="KW-1185">Reference proteome</keyword>
<feature type="compositionally biased region" description="Acidic residues" evidence="5">
    <location>
        <begin position="301"/>
        <end position="311"/>
    </location>
</feature>
<feature type="domain" description="XLF-like N-terminal" evidence="6">
    <location>
        <begin position="22"/>
        <end position="134"/>
    </location>
</feature>
<sequence>MEQFSEEHSKLLLSKEWLAKSGTRNSTSTPYLFKFWSSTIDISCLVVITDTKSVWAEVLSSNQFARRWRACNGLEADHSIPGDEEEEWRINTLKTLANAHTLGGVTDITFEVVDSRYSDLAFELECDSFKWRWESCSVGHKLGSEIISQHLVLPLISMNHLAFTSSDAVGETSESELEKAIDKIGRTARRTIDTHIKNVISKPRLATTLRRMTAMFNFLPELPSVLSTVETPNLEPPVPPLPKQTNARVPSPRRPVSPAALSQHANLDNRTSLSPPPPSRKSPKVEHRAKTPPPPPADSGSETESEHDEEYDAGKGKALEAPSNAREPERASPPAPSVSRSRSPGPSTKATSTRKASSDTDSSPLPPPAKKKKVAVASSDSDDSNEENSRRPAPTKTGPSLAGAKRGTRQPIKRGGKRF</sequence>
<dbReference type="EMBL" id="AWSO01000595">
    <property type="protein sequence ID" value="ESK89030.1"/>
    <property type="molecule type" value="Genomic_DNA"/>
</dbReference>
<dbReference type="OrthoDB" id="3184250at2759"/>
<proteinExistence type="predicted"/>
<dbReference type="InterPro" id="IPR015381">
    <property type="entry name" value="XLF-like_N"/>
</dbReference>
<accession>V2X964</accession>
<keyword evidence="2" id="KW-0227">DNA damage</keyword>
<evidence type="ECO:0000256" key="2">
    <source>
        <dbReference type="ARBA" id="ARBA00022763"/>
    </source>
</evidence>
<dbReference type="Gene3D" id="2.170.210.10">
    <property type="entry name" value="DNA double-strand break repair and VJ recombination XRCC4, N-terminal"/>
    <property type="match status" value="1"/>
</dbReference>
<keyword evidence="4" id="KW-0539">Nucleus</keyword>
<dbReference type="GO" id="GO:0005634">
    <property type="term" value="C:nucleus"/>
    <property type="evidence" value="ECO:0007669"/>
    <property type="project" value="UniProtKB-SubCell"/>
</dbReference>
<feature type="compositionally biased region" description="Low complexity" evidence="5">
    <location>
        <begin position="247"/>
        <end position="260"/>
    </location>
</feature>
<comment type="subcellular location">
    <subcellularLocation>
        <location evidence="1">Nucleus</location>
    </subcellularLocation>
</comment>
<reference evidence="7 8" key="1">
    <citation type="journal article" date="2014" name="BMC Genomics">
        <title>Genome and secretome analysis of the hemibiotrophic fungal pathogen, Moniliophthora roreri, which causes frosty pod rot disease of cacao: mechanisms of the biotrophic and necrotrophic phases.</title>
        <authorList>
            <person name="Meinhardt L.W."/>
            <person name="Costa G.G.L."/>
            <person name="Thomazella D.P.T."/>
            <person name="Teixeira P.J.P.L."/>
            <person name="Carazzolle M.F."/>
            <person name="Schuster S.C."/>
            <person name="Carlson J.E."/>
            <person name="Guiltinan M.J."/>
            <person name="Mieczkowski P."/>
            <person name="Farmer A."/>
            <person name="Ramaraj T."/>
            <person name="Crozier J."/>
            <person name="Davis R.E."/>
            <person name="Shao J."/>
            <person name="Melnick R.L."/>
            <person name="Pereira G.A.G."/>
            <person name="Bailey B.A."/>
        </authorList>
    </citation>
    <scope>NUCLEOTIDE SEQUENCE [LARGE SCALE GENOMIC DNA]</scope>
    <source>
        <strain evidence="7 8">MCA 2997</strain>
    </source>
</reference>
<feature type="compositionally biased region" description="Low complexity" evidence="5">
    <location>
        <begin position="337"/>
        <end position="363"/>
    </location>
</feature>
<feature type="region of interest" description="Disordered" evidence="5">
    <location>
        <begin position="230"/>
        <end position="419"/>
    </location>
</feature>
<dbReference type="Proteomes" id="UP000017559">
    <property type="component" value="Unassembled WGS sequence"/>
</dbReference>
<organism evidence="7 8">
    <name type="scientific">Moniliophthora roreri (strain MCA 2997)</name>
    <name type="common">Cocoa frosty pod rot fungus</name>
    <name type="synonym">Crinipellis roreri</name>
    <dbReference type="NCBI Taxonomy" id="1381753"/>
    <lineage>
        <taxon>Eukaryota</taxon>
        <taxon>Fungi</taxon>
        <taxon>Dikarya</taxon>
        <taxon>Basidiomycota</taxon>
        <taxon>Agaricomycotina</taxon>
        <taxon>Agaricomycetes</taxon>
        <taxon>Agaricomycetidae</taxon>
        <taxon>Agaricales</taxon>
        <taxon>Marasmiineae</taxon>
        <taxon>Marasmiaceae</taxon>
        <taxon>Moniliophthora</taxon>
    </lineage>
</organism>
<dbReference type="KEGG" id="mrr:Moror_13111"/>
<protein>
    <recommendedName>
        <fullName evidence="6">XLF-like N-terminal domain-containing protein</fullName>
    </recommendedName>
</protein>
<name>V2X964_MONRO</name>
<evidence type="ECO:0000256" key="5">
    <source>
        <dbReference type="SAM" id="MobiDB-lite"/>
    </source>
</evidence>
<evidence type="ECO:0000259" key="6">
    <source>
        <dbReference type="Pfam" id="PF09302"/>
    </source>
</evidence>
<evidence type="ECO:0000256" key="3">
    <source>
        <dbReference type="ARBA" id="ARBA00023204"/>
    </source>
</evidence>
<dbReference type="AlphaFoldDB" id="V2X964"/>
<evidence type="ECO:0000313" key="8">
    <source>
        <dbReference type="Proteomes" id="UP000017559"/>
    </source>
</evidence>
<dbReference type="InterPro" id="IPR038051">
    <property type="entry name" value="XRCC4-like_N_sf"/>
</dbReference>